<dbReference type="EMBL" id="JBBHLL010000010">
    <property type="protein sequence ID" value="KAK7832419.1"/>
    <property type="molecule type" value="Genomic_DNA"/>
</dbReference>
<evidence type="ECO:0000313" key="2">
    <source>
        <dbReference type="EMBL" id="KAK7832419.1"/>
    </source>
</evidence>
<organism evidence="2 3">
    <name type="scientific">Myodes glareolus</name>
    <name type="common">Bank vole</name>
    <name type="synonym">Clethrionomys glareolus</name>
    <dbReference type="NCBI Taxonomy" id="447135"/>
    <lineage>
        <taxon>Eukaryota</taxon>
        <taxon>Metazoa</taxon>
        <taxon>Chordata</taxon>
        <taxon>Craniata</taxon>
        <taxon>Vertebrata</taxon>
        <taxon>Euteleostomi</taxon>
        <taxon>Mammalia</taxon>
        <taxon>Eutheria</taxon>
        <taxon>Euarchontoglires</taxon>
        <taxon>Glires</taxon>
        <taxon>Rodentia</taxon>
        <taxon>Myomorpha</taxon>
        <taxon>Muroidea</taxon>
        <taxon>Cricetidae</taxon>
        <taxon>Arvicolinae</taxon>
        <taxon>Myodes</taxon>
    </lineage>
</organism>
<keyword evidence="1" id="KW-1133">Transmembrane helix</keyword>
<dbReference type="AlphaFoldDB" id="A0AAW0K0Q4"/>
<reference evidence="2 3" key="1">
    <citation type="journal article" date="2023" name="bioRxiv">
        <title>Conserved and derived expression patterns and positive selection on dental genes reveal complex evolutionary context of ever-growing rodent molars.</title>
        <authorList>
            <person name="Calamari Z.T."/>
            <person name="Song A."/>
            <person name="Cohen E."/>
            <person name="Akter M."/>
            <person name="Roy R.D."/>
            <person name="Hallikas O."/>
            <person name="Christensen M.M."/>
            <person name="Li P."/>
            <person name="Marangoni P."/>
            <person name="Jernvall J."/>
            <person name="Klein O.D."/>
        </authorList>
    </citation>
    <scope>NUCLEOTIDE SEQUENCE [LARGE SCALE GENOMIC DNA]</scope>
    <source>
        <strain evidence="2">V071</strain>
    </source>
</reference>
<keyword evidence="1" id="KW-0472">Membrane</keyword>
<evidence type="ECO:0000313" key="3">
    <source>
        <dbReference type="Proteomes" id="UP001488838"/>
    </source>
</evidence>
<name>A0AAW0K0Q4_MYOGA</name>
<protein>
    <submittedName>
        <fullName evidence="2">Uncharacterized protein</fullName>
    </submittedName>
</protein>
<proteinExistence type="predicted"/>
<accession>A0AAW0K0Q4</accession>
<sequence length="544" mass="60868">DPGIRCSVKPASVAQQHVTLTGETPAKKIKKQNIKLSKELMTHYVHMYGKIMDDSNKSADRQKLINGINIIMATPHQSLHSCRILQDSGIFLCTNLAAKELGILEEDCIVQHDPPDDHKEYFHQVCRTARGLKMEEGRSCSSCAKSQVPVNQFDFLWSEVSDIHSQLEKMIEKNFFLFNLCWGCCSSGSSRSSSGGSNRRRSSHKRRWIGQEGLDLYRNCTSLRISMVPLEILAVMPKAWKKEVFSGPRPVFWAGTVTSHGATAPARAAAGTLFAINMSLISVPPDGLPHHGVFAHQHHSPPSQGHADLLHLLGAHIVCSHKEAFWIIIQKLDYFKEVVGLPGHPVFPGPHAGAPLPKVDVSESLIANSEENGTQWADPLSEEEDRVDGDPLTISELAKNARLFHTPVDDDEIDVLFDCTSRLKLEREDTDSFEEPEADENAFLMAEEEELKETHEAMSWSYYILTGRIWVNPIVKCCTRLLVVGLGLLLFVFPLILLLLESDSVADWVDKFTSEPRGAQQSSPPRRRKKHHLGLKIQLYSPIR</sequence>
<feature type="transmembrane region" description="Helical" evidence="1">
    <location>
        <begin position="481"/>
        <end position="500"/>
    </location>
</feature>
<keyword evidence="1" id="KW-0812">Transmembrane</keyword>
<dbReference type="Gene3D" id="3.40.50.300">
    <property type="entry name" value="P-loop containing nucleotide triphosphate hydrolases"/>
    <property type="match status" value="1"/>
</dbReference>
<keyword evidence="3" id="KW-1185">Reference proteome</keyword>
<feature type="non-terminal residue" evidence="2">
    <location>
        <position position="1"/>
    </location>
</feature>
<dbReference type="InterPro" id="IPR027417">
    <property type="entry name" value="P-loop_NTPase"/>
</dbReference>
<dbReference type="Proteomes" id="UP001488838">
    <property type="component" value="Unassembled WGS sequence"/>
</dbReference>
<comment type="caution">
    <text evidence="2">The sequence shown here is derived from an EMBL/GenBank/DDBJ whole genome shotgun (WGS) entry which is preliminary data.</text>
</comment>
<gene>
    <name evidence="2" type="ORF">U0070_011867</name>
</gene>
<evidence type="ECO:0000256" key="1">
    <source>
        <dbReference type="SAM" id="Phobius"/>
    </source>
</evidence>